<evidence type="ECO:0000313" key="3">
    <source>
        <dbReference type="Proteomes" id="UP000710385"/>
    </source>
</evidence>
<proteinExistence type="predicted"/>
<comment type="caution">
    <text evidence="2">The sequence shown here is derived from an EMBL/GenBank/DDBJ whole genome shotgun (WGS) entry which is preliminary data.</text>
</comment>
<gene>
    <name evidence="2" type="ORF">HS096_03555</name>
</gene>
<dbReference type="EMBL" id="JABTTY010000001">
    <property type="protein sequence ID" value="MBE7525434.1"/>
    <property type="molecule type" value="Genomic_DNA"/>
</dbReference>
<accession>A0A928TSQ6</accession>
<dbReference type="Proteomes" id="UP000710385">
    <property type="component" value="Unassembled WGS sequence"/>
</dbReference>
<dbReference type="AlphaFoldDB" id="A0A928TSQ6"/>
<name>A0A928TSQ6_UNCKA</name>
<feature type="compositionally biased region" description="Basic and acidic residues" evidence="1">
    <location>
        <begin position="1"/>
        <end position="10"/>
    </location>
</feature>
<evidence type="ECO:0000313" key="2">
    <source>
        <dbReference type="EMBL" id="MBE7525434.1"/>
    </source>
</evidence>
<sequence>MMGWRPERKAGVHTQLHNNTRREYMTTAPKPPELLAPEDDDEDEPRLCSLREKVVPAKTEKLRLVENKVSTSLGDHPVLIRLRRQMAEKEKP</sequence>
<feature type="region of interest" description="Disordered" evidence="1">
    <location>
        <begin position="1"/>
        <end position="45"/>
    </location>
</feature>
<organism evidence="2 3">
    <name type="scientific">candidate division WWE3 bacterium</name>
    <dbReference type="NCBI Taxonomy" id="2053526"/>
    <lineage>
        <taxon>Bacteria</taxon>
        <taxon>Katanobacteria</taxon>
    </lineage>
</organism>
<protein>
    <submittedName>
        <fullName evidence="2">Uncharacterized protein</fullName>
    </submittedName>
</protein>
<reference evidence="2" key="1">
    <citation type="submission" date="2020-05" db="EMBL/GenBank/DDBJ databases">
        <title>High-Quality Genomes of Partial-Nitritation/Anammox System by Hierarchical Clustering Based Hybrid Assembly.</title>
        <authorList>
            <person name="Liu L."/>
            <person name="Wang Y."/>
            <person name="Che Y."/>
            <person name="Chen Y."/>
            <person name="Xia Y."/>
            <person name="Luo R."/>
            <person name="Cheng S.H."/>
            <person name="Zheng C."/>
            <person name="Zhang T."/>
        </authorList>
    </citation>
    <scope>NUCLEOTIDE SEQUENCE</scope>
    <source>
        <strain evidence="2">H1_PAT1</strain>
    </source>
</reference>
<evidence type="ECO:0000256" key="1">
    <source>
        <dbReference type="SAM" id="MobiDB-lite"/>
    </source>
</evidence>